<evidence type="ECO:0000256" key="7">
    <source>
        <dbReference type="ARBA" id="ARBA00022737"/>
    </source>
</evidence>
<name>A0AAW0JFE5_QUESU</name>
<comment type="caution">
    <text evidence="16">The sequence shown here is derived from an EMBL/GenBank/DDBJ whole genome shotgun (WGS) entry which is preliminary data.</text>
</comment>
<gene>
    <name evidence="16" type="primary">CRRSP3_0</name>
    <name evidence="16" type="ORF">CFP56_033099</name>
</gene>
<evidence type="ECO:0000313" key="17">
    <source>
        <dbReference type="Proteomes" id="UP000237347"/>
    </source>
</evidence>
<evidence type="ECO:0000256" key="6">
    <source>
        <dbReference type="ARBA" id="ARBA00022729"/>
    </source>
</evidence>
<dbReference type="Pfam" id="PF01657">
    <property type="entry name" value="Stress-antifung"/>
    <property type="match status" value="2"/>
</dbReference>
<reference evidence="16 17" key="1">
    <citation type="journal article" date="2018" name="Sci. Data">
        <title>The draft genome sequence of cork oak.</title>
        <authorList>
            <person name="Ramos A.M."/>
            <person name="Usie A."/>
            <person name="Barbosa P."/>
            <person name="Barros P.M."/>
            <person name="Capote T."/>
            <person name="Chaves I."/>
            <person name="Simoes F."/>
            <person name="Abreu I."/>
            <person name="Carrasquinho I."/>
            <person name="Faro C."/>
            <person name="Guimaraes J.B."/>
            <person name="Mendonca D."/>
            <person name="Nobrega F."/>
            <person name="Rodrigues L."/>
            <person name="Saibo N.J.M."/>
            <person name="Varela M.C."/>
            <person name="Egas C."/>
            <person name="Matos J."/>
            <person name="Miguel C.M."/>
            <person name="Oliveira M.M."/>
            <person name="Ricardo C.P."/>
            <person name="Goncalves S."/>
        </authorList>
    </citation>
    <scope>NUCLEOTIDE SEQUENCE [LARGE SCALE GENOMIC DNA]</scope>
    <source>
        <strain evidence="17">cv. HL8</strain>
    </source>
</reference>
<dbReference type="EMBL" id="PKMF04000574">
    <property type="protein sequence ID" value="KAK7825504.1"/>
    <property type="molecule type" value="Genomic_DNA"/>
</dbReference>
<keyword evidence="9 14" id="KW-1133">Transmembrane helix</keyword>
<dbReference type="InterPro" id="IPR038408">
    <property type="entry name" value="GNK2_sf"/>
</dbReference>
<keyword evidence="10 14" id="KW-0472">Membrane</keyword>
<dbReference type="PANTHER" id="PTHR32080">
    <property type="entry name" value="ANTIFUNGAL PROTEIN GINKBILOBIN-2-LIKE"/>
    <property type="match status" value="1"/>
</dbReference>
<evidence type="ECO:0000256" key="5">
    <source>
        <dbReference type="ARBA" id="ARBA00022692"/>
    </source>
</evidence>
<dbReference type="AlphaFoldDB" id="A0AAW0JFE5"/>
<evidence type="ECO:0000256" key="9">
    <source>
        <dbReference type="ARBA" id="ARBA00022989"/>
    </source>
</evidence>
<evidence type="ECO:0000259" key="15">
    <source>
        <dbReference type="PROSITE" id="PS51473"/>
    </source>
</evidence>
<organism evidence="16 17">
    <name type="scientific">Quercus suber</name>
    <name type="common">Cork oak</name>
    <dbReference type="NCBI Taxonomy" id="58331"/>
    <lineage>
        <taxon>Eukaryota</taxon>
        <taxon>Viridiplantae</taxon>
        <taxon>Streptophyta</taxon>
        <taxon>Embryophyta</taxon>
        <taxon>Tracheophyta</taxon>
        <taxon>Spermatophyta</taxon>
        <taxon>Magnoliopsida</taxon>
        <taxon>eudicotyledons</taxon>
        <taxon>Gunneridae</taxon>
        <taxon>Pentapetalae</taxon>
        <taxon>rosids</taxon>
        <taxon>fabids</taxon>
        <taxon>Fagales</taxon>
        <taxon>Fagaceae</taxon>
        <taxon>Quercus</taxon>
    </lineage>
</organism>
<dbReference type="CDD" id="cd23509">
    <property type="entry name" value="Gnk2-like"/>
    <property type="match status" value="2"/>
</dbReference>
<dbReference type="FunFam" id="3.30.430.20:FF:000001">
    <property type="entry name" value="cysteine-rich repeat secretory protein 3"/>
    <property type="match status" value="1"/>
</dbReference>
<feature type="transmembrane region" description="Helical" evidence="14">
    <location>
        <begin position="265"/>
        <end position="285"/>
    </location>
</feature>
<evidence type="ECO:0000256" key="2">
    <source>
        <dbReference type="ARBA" id="ARBA00022448"/>
    </source>
</evidence>
<keyword evidence="3" id="KW-1003">Cell membrane</keyword>
<dbReference type="FunFam" id="3.30.430.20:FF:000008">
    <property type="entry name" value="cysteine-rich repeat secretory protein 3"/>
    <property type="match status" value="1"/>
</dbReference>
<dbReference type="GO" id="GO:0046739">
    <property type="term" value="P:transport of virus in multicellular host"/>
    <property type="evidence" value="ECO:0007669"/>
    <property type="project" value="UniProtKB-ARBA"/>
</dbReference>
<dbReference type="GO" id="GO:0009506">
    <property type="term" value="C:plasmodesma"/>
    <property type="evidence" value="ECO:0007669"/>
    <property type="project" value="UniProtKB-SubCell"/>
</dbReference>
<proteinExistence type="inferred from homology"/>
<protein>
    <submittedName>
        <fullName evidence="16">Cysteine-rich repeat secretory protein 3</fullName>
    </submittedName>
</protein>
<comment type="similarity">
    <text evidence="13">Belongs to the cysteine-rich repeat secretory protein family. Plasmodesmata-located proteins (PDLD) subfamily.</text>
</comment>
<keyword evidence="11" id="KW-1015">Disulfide bond</keyword>
<feature type="domain" description="Gnk2-homologous" evidence="15">
    <location>
        <begin position="141"/>
        <end position="245"/>
    </location>
</feature>
<evidence type="ECO:0000256" key="3">
    <source>
        <dbReference type="ARBA" id="ARBA00022475"/>
    </source>
</evidence>
<keyword evidence="17" id="KW-1185">Reference proteome</keyword>
<dbReference type="Gene3D" id="3.30.430.20">
    <property type="entry name" value="Gnk2 domain, C-X8-C-X2-C motif"/>
    <property type="match status" value="2"/>
</dbReference>
<evidence type="ECO:0000256" key="14">
    <source>
        <dbReference type="SAM" id="Phobius"/>
    </source>
</evidence>
<evidence type="ECO:0000256" key="13">
    <source>
        <dbReference type="ARBA" id="ARBA00038393"/>
    </source>
</evidence>
<keyword evidence="5 14" id="KW-0812">Transmembrane</keyword>
<dbReference type="PROSITE" id="PS51473">
    <property type="entry name" value="GNK2"/>
    <property type="match status" value="2"/>
</dbReference>
<evidence type="ECO:0000256" key="1">
    <source>
        <dbReference type="ARBA" id="ARBA00004251"/>
    </source>
</evidence>
<evidence type="ECO:0000313" key="16">
    <source>
        <dbReference type="EMBL" id="KAK7825504.1"/>
    </source>
</evidence>
<dbReference type="Proteomes" id="UP000237347">
    <property type="component" value="Unassembled WGS sequence"/>
</dbReference>
<evidence type="ECO:0000256" key="11">
    <source>
        <dbReference type="ARBA" id="ARBA00023157"/>
    </source>
</evidence>
<sequence>MGLHKKPFFLFYLSLLSFITIFLFFPYFTIAADNTNLIYKGCAKQNFPDPIYSQNLKTLLSSLVSQASQKTFYTTTSGDSQNAMMGLYQCRGDLTLPNCYSCVSTIISRADKLCGEAIAGRIQLSGCYLRYEIVGFKQVPNTEMLYKTCGSTQASESGFEQKRDAAFDMVESGVKSGGSGDGGLFYTGSYESVYVLGQCEGDLGSDDCGDCVKTALERVKADCGNSISGQEYLQKCYISYSYYPFGVPRVDSSSGTGKQHTQKTVALAVGGLAAFGFVIVCLLFLKSALKRKGDLHFLYDVQRFIAIIKDSVSKYWLPVMAEPRALGSLPVVMQTWFDVMGS</sequence>
<dbReference type="GO" id="GO:0005886">
    <property type="term" value="C:plasma membrane"/>
    <property type="evidence" value="ECO:0007669"/>
    <property type="project" value="UniProtKB-SubCell"/>
</dbReference>
<feature type="domain" description="Gnk2-homologous" evidence="15">
    <location>
        <begin position="34"/>
        <end position="136"/>
    </location>
</feature>
<dbReference type="InterPro" id="IPR002902">
    <property type="entry name" value="GNK2"/>
</dbReference>
<keyword evidence="2" id="KW-0813">Transport</keyword>
<evidence type="ECO:0000256" key="12">
    <source>
        <dbReference type="ARBA" id="ARBA00024184"/>
    </source>
</evidence>
<dbReference type="InterPro" id="IPR051378">
    <property type="entry name" value="Cell2Cell_Antifungal"/>
</dbReference>
<evidence type="ECO:0000256" key="10">
    <source>
        <dbReference type="ARBA" id="ARBA00023136"/>
    </source>
</evidence>
<dbReference type="PANTHER" id="PTHR32080:SF36">
    <property type="entry name" value="PLASMODESMATA-LOCATED PROTEIN 1"/>
    <property type="match status" value="1"/>
</dbReference>
<evidence type="ECO:0000256" key="8">
    <source>
        <dbReference type="ARBA" id="ARBA00022949"/>
    </source>
</evidence>
<keyword evidence="6" id="KW-0732">Signal</keyword>
<keyword evidence="4" id="KW-0945">Host-virus interaction</keyword>
<dbReference type="GO" id="GO:0010497">
    <property type="term" value="P:plasmodesmata-mediated intercellular transport"/>
    <property type="evidence" value="ECO:0007669"/>
    <property type="project" value="TreeGrafter"/>
</dbReference>
<keyword evidence="8" id="KW-0965">Cell junction</keyword>
<keyword evidence="7" id="KW-0677">Repeat</keyword>
<evidence type="ECO:0000256" key="4">
    <source>
        <dbReference type="ARBA" id="ARBA00022581"/>
    </source>
</evidence>
<comment type="subcellular location">
    <subcellularLocation>
        <location evidence="12">Cell junction</location>
        <location evidence="12">Plasmodesma</location>
    </subcellularLocation>
    <subcellularLocation>
        <location evidence="1">Cell membrane</location>
        <topology evidence="1">Single-pass type I membrane protein</topology>
    </subcellularLocation>
</comment>
<accession>A0AAW0JFE5</accession>